<dbReference type="RefSeq" id="WP_277866696.1">
    <property type="nucleotide sequence ID" value="NZ_JAKKUT010000002.1"/>
</dbReference>
<reference evidence="2" key="1">
    <citation type="journal article" date="2022" name="Genome Biol. Evol.">
        <title>A New Gene Family Diagnostic for Intracellular Biomineralization of Amorphous Ca Carbonates by Cyanobacteria.</title>
        <authorList>
            <person name="Benzerara K."/>
            <person name="Duprat E."/>
            <person name="Bitard-Feildel T."/>
            <person name="Caumes G."/>
            <person name="Cassier-Chauvat C."/>
            <person name="Chauvat F."/>
            <person name="Dezi M."/>
            <person name="Diop S.I."/>
            <person name="Gaschignard G."/>
            <person name="Gorgen S."/>
            <person name="Gugger M."/>
            <person name="Lopez-Garcia P."/>
            <person name="Millet M."/>
            <person name="Skouri-Panet F."/>
            <person name="Moreira D."/>
            <person name="Callebaut I."/>
        </authorList>
    </citation>
    <scope>NUCLEOTIDE SEQUENCE</scope>
    <source>
        <strain evidence="2">G9</strain>
    </source>
</reference>
<reference evidence="2" key="2">
    <citation type="submission" date="2022-01" db="EMBL/GenBank/DDBJ databases">
        <authorList>
            <person name="Zivanovic Y."/>
            <person name="Moreira D."/>
            <person name="Lopez-Garcia P."/>
        </authorList>
    </citation>
    <scope>NUCLEOTIDE SEQUENCE</scope>
    <source>
        <strain evidence="2">G9</strain>
    </source>
</reference>
<dbReference type="EMBL" id="JAKKUT010000002">
    <property type="protein sequence ID" value="MDG2990800.1"/>
    <property type="molecule type" value="Genomic_DNA"/>
</dbReference>
<organism evidence="2 3">
    <name type="scientific">Candidatus Synechococcus calcipolaris G9</name>
    <dbReference type="NCBI Taxonomy" id="1497997"/>
    <lineage>
        <taxon>Bacteria</taxon>
        <taxon>Bacillati</taxon>
        <taxon>Cyanobacteriota</taxon>
        <taxon>Cyanophyceae</taxon>
        <taxon>Synechococcales</taxon>
        <taxon>Synechococcaceae</taxon>
        <taxon>Synechococcus</taxon>
    </lineage>
</organism>
<keyword evidence="1" id="KW-0732">Signal</keyword>
<evidence type="ECO:0000256" key="1">
    <source>
        <dbReference type="SAM" id="SignalP"/>
    </source>
</evidence>
<dbReference type="Proteomes" id="UP001154265">
    <property type="component" value="Unassembled WGS sequence"/>
</dbReference>
<keyword evidence="3" id="KW-1185">Reference proteome</keyword>
<comment type="caution">
    <text evidence="2">The sequence shown here is derived from an EMBL/GenBank/DDBJ whole genome shotgun (WGS) entry which is preliminary data.</text>
</comment>
<evidence type="ECO:0000313" key="3">
    <source>
        <dbReference type="Proteomes" id="UP001154265"/>
    </source>
</evidence>
<evidence type="ECO:0000313" key="2">
    <source>
        <dbReference type="EMBL" id="MDG2990800.1"/>
    </source>
</evidence>
<sequence length="171" mass="18887">MNKIFHYSLGLLSLTGAIALMASPPAQAQVNYFERYQRPISFRTCTTRDCWLESARLCEPVIYNATMSIEIATATAQHELWGATAAGKCIYFQEVESLQAFGQDAPMGRGLQFICVYESGDDLVLEWEVFFGKRSGSLGATATMQDPVTKISPSSKTINDRHIASCQSIMP</sequence>
<feature type="chain" id="PRO_5046626605" evidence="1">
    <location>
        <begin position="29"/>
        <end position="171"/>
    </location>
</feature>
<gene>
    <name evidence="2" type="ORF">L3556_07635</name>
</gene>
<name>A0ABT6EZ64_9SYNE</name>
<proteinExistence type="predicted"/>
<feature type="signal peptide" evidence="1">
    <location>
        <begin position="1"/>
        <end position="28"/>
    </location>
</feature>
<protein>
    <submittedName>
        <fullName evidence="2">Uncharacterized protein</fullName>
    </submittedName>
</protein>
<accession>A0ABT6EZ64</accession>